<keyword evidence="2" id="KW-0862">Zinc</keyword>
<evidence type="ECO:0000256" key="2">
    <source>
        <dbReference type="ARBA" id="ARBA00022833"/>
    </source>
</evidence>
<evidence type="ECO:0000256" key="1">
    <source>
        <dbReference type="ARBA" id="ARBA00022723"/>
    </source>
</evidence>
<proteinExistence type="predicted"/>
<gene>
    <name evidence="4" type="ORF">QJV37_14330</name>
</gene>
<keyword evidence="1" id="KW-0479">Metal-binding</keyword>
<accession>A0ABU2IT13</accession>
<dbReference type="Proteomes" id="UP001252688">
    <property type="component" value="Unassembled WGS sequence"/>
</dbReference>
<dbReference type="InterPro" id="IPR001781">
    <property type="entry name" value="Znf_LIM"/>
</dbReference>
<reference evidence="4 5" key="1">
    <citation type="submission" date="2023-05" db="EMBL/GenBank/DDBJ databases">
        <title>A Combination of Whole Genome Sequencing and Metagenomics Reveals Diversity of Listeria spp. in Soil Collected from the Nantahala National Forest.</title>
        <authorList>
            <person name="Wang J."/>
            <person name="Schamp C.N."/>
            <person name="Hudson L.K."/>
            <person name="Chaggar H.K."/>
            <person name="Bryan D.W."/>
            <person name="Radosevich M."/>
            <person name="Denes T.G."/>
        </authorList>
    </citation>
    <scope>NUCLEOTIDE SEQUENCE [LARGE SCALE GENOMIC DNA]</scope>
    <source>
        <strain evidence="4 5">UTK S2-0002</strain>
    </source>
</reference>
<evidence type="ECO:0000259" key="3">
    <source>
        <dbReference type="Pfam" id="PF00412"/>
    </source>
</evidence>
<protein>
    <recommendedName>
        <fullName evidence="3">LIM zinc-binding domain-containing protein</fullName>
    </recommendedName>
</protein>
<dbReference type="Pfam" id="PF00412">
    <property type="entry name" value="LIM"/>
    <property type="match status" value="1"/>
</dbReference>
<sequence>MKKQETIICKQCEQEIKDGTFLLEVGEELYCDKCYEKDVITYFQLLGDDEWMNDSEVKEYEVDEFIEKWSNKSKK</sequence>
<organism evidence="4 5">
    <name type="scientific">Listeria cossartiae subsp. cayugensis</name>
    <dbReference type="NCBI Taxonomy" id="2713505"/>
    <lineage>
        <taxon>Bacteria</taxon>
        <taxon>Bacillati</taxon>
        <taxon>Bacillota</taxon>
        <taxon>Bacilli</taxon>
        <taxon>Bacillales</taxon>
        <taxon>Listeriaceae</taxon>
        <taxon>Listeria</taxon>
        <taxon>Listeria cossartiae</taxon>
    </lineage>
</organism>
<evidence type="ECO:0000313" key="5">
    <source>
        <dbReference type="Proteomes" id="UP001252688"/>
    </source>
</evidence>
<keyword evidence="5" id="KW-1185">Reference proteome</keyword>
<feature type="domain" description="LIM zinc-binding" evidence="3">
    <location>
        <begin position="7"/>
        <end position="37"/>
    </location>
</feature>
<evidence type="ECO:0000313" key="4">
    <source>
        <dbReference type="EMBL" id="MDT0115310.1"/>
    </source>
</evidence>
<dbReference type="RefSeq" id="WP_311179047.1">
    <property type="nucleotide sequence ID" value="NZ_JASAZZ010000006.1"/>
</dbReference>
<dbReference type="EMBL" id="JASBAM010000006">
    <property type="protein sequence ID" value="MDT0115310.1"/>
    <property type="molecule type" value="Genomic_DNA"/>
</dbReference>
<name>A0ABU2IT13_9LIST</name>
<comment type="caution">
    <text evidence="4">The sequence shown here is derived from an EMBL/GenBank/DDBJ whole genome shotgun (WGS) entry which is preliminary data.</text>
</comment>
<dbReference type="Gene3D" id="2.10.110.10">
    <property type="entry name" value="Cysteine Rich Protein"/>
    <property type="match status" value="1"/>
</dbReference>